<feature type="domain" description="Phosphatidic acid phosphatase type 2/haloperoxidase" evidence="2">
    <location>
        <begin position="74"/>
        <end position="184"/>
    </location>
</feature>
<name>A0ABW2J7H0_9BURK</name>
<dbReference type="Proteomes" id="UP001596379">
    <property type="component" value="Unassembled WGS sequence"/>
</dbReference>
<dbReference type="SMART" id="SM00014">
    <property type="entry name" value="acidPPc"/>
    <property type="match status" value="1"/>
</dbReference>
<dbReference type="PANTHER" id="PTHR14969:SF13">
    <property type="entry name" value="AT30094P"/>
    <property type="match status" value="1"/>
</dbReference>
<dbReference type="EMBL" id="JBHTCC010000002">
    <property type="protein sequence ID" value="MFC7298985.1"/>
    <property type="molecule type" value="Genomic_DNA"/>
</dbReference>
<accession>A0ABW2J7H0</accession>
<reference evidence="4" key="1">
    <citation type="journal article" date="2019" name="Int. J. Syst. Evol. Microbiol.">
        <title>The Global Catalogue of Microorganisms (GCM) 10K type strain sequencing project: providing services to taxonomists for standard genome sequencing and annotation.</title>
        <authorList>
            <consortium name="The Broad Institute Genomics Platform"/>
            <consortium name="The Broad Institute Genome Sequencing Center for Infectious Disease"/>
            <person name="Wu L."/>
            <person name="Ma J."/>
        </authorList>
    </citation>
    <scope>NUCLEOTIDE SEQUENCE [LARGE SCALE GENOMIC DNA]</scope>
    <source>
        <strain evidence="4">CCUG 36956</strain>
    </source>
</reference>
<keyword evidence="1" id="KW-1133">Transmembrane helix</keyword>
<feature type="transmembrane region" description="Helical" evidence="1">
    <location>
        <begin position="127"/>
        <end position="153"/>
    </location>
</feature>
<evidence type="ECO:0000259" key="2">
    <source>
        <dbReference type="SMART" id="SM00014"/>
    </source>
</evidence>
<proteinExistence type="predicted"/>
<keyword evidence="4" id="KW-1185">Reference proteome</keyword>
<evidence type="ECO:0000313" key="4">
    <source>
        <dbReference type="Proteomes" id="UP001596379"/>
    </source>
</evidence>
<dbReference type="SUPFAM" id="SSF48317">
    <property type="entry name" value="Acid phosphatase/Vanadium-dependent haloperoxidase"/>
    <property type="match status" value="1"/>
</dbReference>
<dbReference type="CDD" id="cd01610">
    <property type="entry name" value="PAP2_like"/>
    <property type="match status" value="1"/>
</dbReference>
<dbReference type="InterPro" id="IPR036938">
    <property type="entry name" value="PAP2/HPO_sf"/>
</dbReference>
<keyword evidence="1" id="KW-0812">Transmembrane</keyword>
<sequence>MIVKNIVYDWGGLNSLIFHELNNSRSAMVEPLAIIGNLIGNYWGLPVLLGILMMWAQVCARKNNGMASQLRVQVGRLIIGFAVAWLCVGLLKVGFDFPRPLTVFGSLIQVIGEPEIRYSLPSGHSAYIALVSMILWPLCPLALRSLLPGLILWVGWSRIVSGAHFPADVLAGALIGLLSARLANRLVKPLPWQLSKQSRE</sequence>
<organism evidence="3 4">
    <name type="scientific">Herminiimonas aquatilis</name>
    <dbReference type="NCBI Taxonomy" id="345342"/>
    <lineage>
        <taxon>Bacteria</taxon>
        <taxon>Pseudomonadati</taxon>
        <taxon>Pseudomonadota</taxon>
        <taxon>Betaproteobacteria</taxon>
        <taxon>Burkholderiales</taxon>
        <taxon>Oxalobacteraceae</taxon>
        <taxon>Herminiimonas</taxon>
    </lineage>
</organism>
<feature type="transmembrane region" description="Helical" evidence="1">
    <location>
        <begin position="77"/>
        <end position="95"/>
    </location>
</feature>
<dbReference type="Pfam" id="PF01569">
    <property type="entry name" value="PAP2"/>
    <property type="match status" value="1"/>
</dbReference>
<dbReference type="InterPro" id="IPR000326">
    <property type="entry name" value="PAP2/HPO"/>
</dbReference>
<evidence type="ECO:0000256" key="1">
    <source>
        <dbReference type="SAM" id="Phobius"/>
    </source>
</evidence>
<keyword evidence="1" id="KW-0472">Membrane</keyword>
<evidence type="ECO:0000313" key="3">
    <source>
        <dbReference type="EMBL" id="MFC7298985.1"/>
    </source>
</evidence>
<feature type="transmembrane region" description="Helical" evidence="1">
    <location>
        <begin position="32"/>
        <end position="56"/>
    </location>
</feature>
<dbReference type="PANTHER" id="PTHR14969">
    <property type="entry name" value="SPHINGOSINE-1-PHOSPHATE PHOSPHOHYDROLASE"/>
    <property type="match status" value="1"/>
</dbReference>
<comment type="caution">
    <text evidence="3">The sequence shown here is derived from an EMBL/GenBank/DDBJ whole genome shotgun (WGS) entry which is preliminary data.</text>
</comment>
<gene>
    <name evidence="3" type="ORF">ACFQO0_11130</name>
</gene>
<dbReference type="RefSeq" id="WP_382234599.1">
    <property type="nucleotide sequence ID" value="NZ_JBHTCC010000002.1"/>
</dbReference>
<dbReference type="Gene3D" id="1.20.144.10">
    <property type="entry name" value="Phosphatidic acid phosphatase type 2/haloperoxidase"/>
    <property type="match status" value="1"/>
</dbReference>
<protein>
    <submittedName>
        <fullName evidence="3">Phosphatase PAP2 family protein</fullName>
    </submittedName>
</protein>